<dbReference type="RefSeq" id="WP_377064115.1">
    <property type="nucleotide sequence ID" value="NZ_JBHSJJ010000005.1"/>
</dbReference>
<accession>A0ABV9T065</accession>
<keyword evidence="2" id="KW-1185">Reference proteome</keyword>
<reference evidence="2" key="1">
    <citation type="journal article" date="2019" name="Int. J. Syst. Evol. Microbiol.">
        <title>The Global Catalogue of Microorganisms (GCM) 10K type strain sequencing project: providing services to taxonomists for standard genome sequencing and annotation.</title>
        <authorList>
            <consortium name="The Broad Institute Genomics Platform"/>
            <consortium name="The Broad Institute Genome Sequencing Center for Infectious Disease"/>
            <person name="Wu L."/>
            <person name="Ma J."/>
        </authorList>
    </citation>
    <scope>NUCLEOTIDE SEQUENCE [LARGE SCALE GENOMIC DNA]</scope>
    <source>
        <strain evidence="2">CGMCC 4.7466</strain>
    </source>
</reference>
<evidence type="ECO:0000313" key="1">
    <source>
        <dbReference type="EMBL" id="MFC4872056.1"/>
    </source>
</evidence>
<comment type="caution">
    <text evidence="1">The sequence shown here is derived from an EMBL/GenBank/DDBJ whole genome shotgun (WGS) entry which is preliminary data.</text>
</comment>
<dbReference type="EMBL" id="JBHSJJ010000005">
    <property type="protein sequence ID" value="MFC4872056.1"/>
    <property type="molecule type" value="Genomic_DNA"/>
</dbReference>
<name>A0ABV9T065_9BACT</name>
<protein>
    <submittedName>
        <fullName evidence="1">Uncharacterized protein</fullName>
    </submittedName>
</protein>
<sequence>MSAESRISLGNIHQVATVTQFHAGINYFFLYNGSESKHRGMYAGYFLKFWDYGNRLTGIHFYNISPYINLGYQWNGNRLNYDLRLSQTFAIHSWTNLEATQSGTAWFFSPWPRFIPVLPLLSFTIAHHFK</sequence>
<gene>
    <name evidence="1" type="ORF">ACFPFU_10175</name>
</gene>
<proteinExistence type="predicted"/>
<organism evidence="1 2">
    <name type="scientific">Negadavirga shengliensis</name>
    <dbReference type="NCBI Taxonomy" id="1389218"/>
    <lineage>
        <taxon>Bacteria</taxon>
        <taxon>Pseudomonadati</taxon>
        <taxon>Bacteroidota</taxon>
        <taxon>Cytophagia</taxon>
        <taxon>Cytophagales</taxon>
        <taxon>Cyclobacteriaceae</taxon>
        <taxon>Negadavirga</taxon>
    </lineage>
</organism>
<dbReference type="Proteomes" id="UP001595818">
    <property type="component" value="Unassembled WGS sequence"/>
</dbReference>
<evidence type="ECO:0000313" key="2">
    <source>
        <dbReference type="Proteomes" id="UP001595818"/>
    </source>
</evidence>